<evidence type="ECO:0000256" key="8">
    <source>
        <dbReference type="ARBA" id="ARBA00023239"/>
    </source>
</evidence>
<keyword evidence="9" id="KW-0963">Cytoplasm</keyword>
<dbReference type="Proteomes" id="UP000218775">
    <property type="component" value="Unassembled WGS sequence"/>
</dbReference>
<keyword evidence="5 9" id="KW-0964">Secreted</keyword>
<evidence type="ECO:0000256" key="5">
    <source>
        <dbReference type="ARBA" id="ARBA00022525"/>
    </source>
</evidence>
<evidence type="ECO:0000256" key="10">
    <source>
        <dbReference type="PIRSR" id="PIRSR001400-1"/>
    </source>
</evidence>
<dbReference type="CDD" id="cd03313">
    <property type="entry name" value="enolase"/>
    <property type="match status" value="1"/>
</dbReference>
<comment type="pathway">
    <text evidence="1 9">Carbohydrate degradation; glycolysis; pyruvate from D-glyceraldehyde 3-phosphate: step 4/5.</text>
</comment>
<dbReference type="InterPro" id="IPR036849">
    <property type="entry name" value="Enolase-like_C_sf"/>
</dbReference>
<evidence type="ECO:0000259" key="14">
    <source>
        <dbReference type="SMART" id="SM01193"/>
    </source>
</evidence>
<dbReference type="SUPFAM" id="SSF54826">
    <property type="entry name" value="Enolase N-terminal domain-like"/>
    <property type="match status" value="1"/>
</dbReference>
<dbReference type="Gene3D" id="3.30.390.10">
    <property type="entry name" value="Enolase-like, N-terminal domain"/>
    <property type="match status" value="1"/>
</dbReference>
<dbReference type="PANTHER" id="PTHR11902">
    <property type="entry name" value="ENOLASE"/>
    <property type="match status" value="1"/>
</dbReference>
<dbReference type="UniPathway" id="UPA00109">
    <property type="reaction ID" value="UER00187"/>
</dbReference>
<protein>
    <recommendedName>
        <fullName evidence="4 9">Enolase</fullName>
        <ecNumber evidence="3 9">4.2.1.11</ecNumber>
    </recommendedName>
    <alternativeName>
        <fullName evidence="9">2-phospho-D-glycerate hydro-lyase</fullName>
    </alternativeName>
    <alternativeName>
        <fullName evidence="9">2-phosphoglycerate dehydratase</fullName>
    </alternativeName>
</protein>
<dbReference type="GO" id="GO:0004634">
    <property type="term" value="F:phosphopyruvate hydratase activity"/>
    <property type="evidence" value="ECO:0007669"/>
    <property type="project" value="UniProtKB-UniRule"/>
</dbReference>
<dbReference type="SUPFAM" id="SSF51604">
    <property type="entry name" value="Enolase C-terminal domain-like"/>
    <property type="match status" value="1"/>
</dbReference>
<feature type="domain" description="Enolase N-terminal" evidence="14">
    <location>
        <begin position="4"/>
        <end position="134"/>
    </location>
</feature>
<dbReference type="InterPro" id="IPR020811">
    <property type="entry name" value="Enolase_N"/>
</dbReference>
<dbReference type="GO" id="GO:0006096">
    <property type="term" value="P:glycolytic process"/>
    <property type="evidence" value="ECO:0007669"/>
    <property type="project" value="UniProtKB-UniRule"/>
</dbReference>
<keyword evidence="15" id="KW-0670">Pyruvate</keyword>
<feature type="binding site" evidence="11">
    <location>
        <position position="320"/>
    </location>
    <ligand>
        <name>substrate</name>
    </ligand>
</feature>
<dbReference type="EC" id="4.2.1.11" evidence="3 9"/>
<dbReference type="GO" id="GO:0000287">
    <property type="term" value="F:magnesium ion binding"/>
    <property type="evidence" value="ECO:0007669"/>
    <property type="project" value="UniProtKB-UniRule"/>
</dbReference>
<feature type="binding site" evidence="9 12">
    <location>
        <position position="293"/>
    </location>
    <ligand>
        <name>Mg(2+)</name>
        <dbReference type="ChEBI" id="CHEBI:18420"/>
    </ligand>
</feature>
<evidence type="ECO:0000256" key="7">
    <source>
        <dbReference type="ARBA" id="ARBA00023152"/>
    </source>
</evidence>
<gene>
    <name evidence="9 15" type="primary">eno</name>
    <name evidence="15" type="ORF">COB21_02385</name>
</gene>
<accession>A0A2A4X723</accession>
<dbReference type="SMART" id="SM01193">
    <property type="entry name" value="Enolase_N"/>
    <property type="match status" value="1"/>
</dbReference>
<feature type="binding site" evidence="9">
    <location>
        <position position="374"/>
    </location>
    <ligand>
        <name>(2R)-2-phosphoglycerate</name>
        <dbReference type="ChEBI" id="CHEBI:58289"/>
    </ligand>
</feature>
<evidence type="ECO:0000256" key="12">
    <source>
        <dbReference type="PIRSR" id="PIRSR001400-3"/>
    </source>
</evidence>
<evidence type="ECO:0000259" key="13">
    <source>
        <dbReference type="SMART" id="SM01192"/>
    </source>
</evidence>
<feature type="binding site" evidence="11">
    <location>
        <position position="293"/>
    </location>
    <ligand>
        <name>substrate</name>
    </ligand>
</feature>
<feature type="binding site" evidence="11">
    <location>
        <position position="396"/>
    </location>
    <ligand>
        <name>substrate</name>
    </ligand>
</feature>
<dbReference type="PIRSF" id="PIRSF001400">
    <property type="entry name" value="Enolase"/>
    <property type="match status" value="1"/>
</dbReference>
<proteinExistence type="inferred from homology"/>
<comment type="subcellular location">
    <subcellularLocation>
        <location evidence="9">Cytoplasm</location>
    </subcellularLocation>
    <subcellularLocation>
        <location evidence="9">Secreted</location>
    </subcellularLocation>
    <subcellularLocation>
        <location evidence="9">Cell surface</location>
    </subcellularLocation>
    <text evidence="9">Fractions of enolase are present in both the cytoplasm and on the cell surface.</text>
</comment>
<sequence length="430" mass="46734">MEKIENIHAQEILDSRGNPTLRVTVHLEDGQKASANVPSGASTGEHEALELRDGDKKRYNGKGVQKAVAHVNGPLLNLLQGMSVADQQSIDMAMIEADGTPNKSKYGANAILGISMAVARANAKIQGKELFETLYGEKISSIPIPMMNIINGGEHAENSIDFQEFMIRPIGAPSFPEALRWGCEIFHALKSILHSQGQPTGVGDEGGFAPNFTSEKQALDAIMQAIESAGFKPGKDITLALDCAAAYFYDKDKKCYIEHKKKRAGESFMEFSAQDQIDRLVQLVGAYPIDSIEDGMDENDWDGWVGLTKALGDKVQLVGDDLFVTQIPFLQKGIEMNAANAILIKPNQVGTITETLETIDLAKKSGMDFIISHRSGETEDTFIADLAVACGGGQIKTGSLSRSERIAKYNRLLFINQTLQNQVTYGKPAV</sequence>
<feature type="domain" description="Enolase C-terminal TIM barrel" evidence="13">
    <location>
        <begin position="139"/>
        <end position="428"/>
    </location>
</feature>
<evidence type="ECO:0000256" key="4">
    <source>
        <dbReference type="ARBA" id="ARBA00017068"/>
    </source>
</evidence>
<evidence type="ECO:0000256" key="6">
    <source>
        <dbReference type="ARBA" id="ARBA00022842"/>
    </source>
</evidence>
<dbReference type="Pfam" id="PF00113">
    <property type="entry name" value="Enolase_C"/>
    <property type="match status" value="1"/>
</dbReference>
<feature type="active site" description="Proton donor" evidence="9 10">
    <location>
        <position position="205"/>
    </location>
</feature>
<comment type="cofactor">
    <cofactor evidence="12">
        <name>Mg(2+)</name>
        <dbReference type="ChEBI" id="CHEBI:18420"/>
    </cofactor>
    <text evidence="12">Mg(2+) is required for catalysis and for stabilizing the dimer.</text>
</comment>
<dbReference type="Gene3D" id="3.20.20.120">
    <property type="entry name" value="Enolase-like C-terminal domain"/>
    <property type="match status" value="1"/>
</dbReference>
<dbReference type="SMART" id="SM01192">
    <property type="entry name" value="Enolase_C"/>
    <property type="match status" value="1"/>
</dbReference>
<keyword evidence="9 12" id="KW-0479">Metal-binding</keyword>
<feature type="active site" description="Proton acceptor" evidence="9 10">
    <location>
        <position position="345"/>
    </location>
</feature>
<dbReference type="PANTHER" id="PTHR11902:SF1">
    <property type="entry name" value="ENOLASE"/>
    <property type="match status" value="1"/>
</dbReference>
<keyword evidence="6 9" id="KW-0460">Magnesium</keyword>
<feature type="binding site" evidence="9">
    <location>
        <position position="396"/>
    </location>
    <ligand>
        <name>(2R)-2-phosphoglycerate</name>
        <dbReference type="ChEBI" id="CHEBI:58289"/>
    </ligand>
</feature>
<evidence type="ECO:0000256" key="1">
    <source>
        <dbReference type="ARBA" id="ARBA00005031"/>
    </source>
</evidence>
<evidence type="ECO:0000256" key="2">
    <source>
        <dbReference type="ARBA" id="ARBA00009604"/>
    </source>
</evidence>
<evidence type="ECO:0000313" key="16">
    <source>
        <dbReference type="Proteomes" id="UP000218775"/>
    </source>
</evidence>
<feature type="binding site" evidence="11">
    <location>
        <position position="164"/>
    </location>
    <ligand>
        <name>substrate</name>
    </ligand>
</feature>
<dbReference type="InterPro" id="IPR029017">
    <property type="entry name" value="Enolase-like_N"/>
</dbReference>
<feature type="binding site" evidence="9 12">
    <location>
        <position position="242"/>
    </location>
    <ligand>
        <name>Mg(2+)</name>
        <dbReference type="ChEBI" id="CHEBI:18420"/>
    </ligand>
</feature>
<dbReference type="Pfam" id="PF03952">
    <property type="entry name" value="Enolase_N"/>
    <property type="match status" value="1"/>
</dbReference>
<dbReference type="InterPro" id="IPR020809">
    <property type="entry name" value="Enolase_CS"/>
</dbReference>
<dbReference type="InterPro" id="IPR000941">
    <property type="entry name" value="Enolase"/>
</dbReference>
<dbReference type="PROSITE" id="PS00164">
    <property type="entry name" value="ENOLASE"/>
    <property type="match status" value="1"/>
</dbReference>
<feature type="binding site" evidence="9 12">
    <location>
        <position position="320"/>
    </location>
    <ligand>
        <name>Mg(2+)</name>
        <dbReference type="ChEBI" id="CHEBI:18420"/>
    </ligand>
</feature>
<dbReference type="SFLD" id="SFLDG00178">
    <property type="entry name" value="enolase"/>
    <property type="match status" value="1"/>
</dbReference>
<dbReference type="GO" id="GO:0009986">
    <property type="term" value="C:cell surface"/>
    <property type="evidence" value="ECO:0007669"/>
    <property type="project" value="UniProtKB-SubCell"/>
</dbReference>
<dbReference type="NCBIfam" id="TIGR01060">
    <property type="entry name" value="eno"/>
    <property type="match status" value="1"/>
</dbReference>
<comment type="cofactor">
    <cofactor evidence="9">
        <name>Mg(2+)</name>
        <dbReference type="ChEBI" id="CHEBI:18420"/>
    </cofactor>
    <text evidence="9">Binds a second Mg(2+) ion via substrate during catalysis.</text>
</comment>
<dbReference type="EMBL" id="NVUK01000012">
    <property type="protein sequence ID" value="PCI77855.1"/>
    <property type="molecule type" value="Genomic_DNA"/>
</dbReference>
<dbReference type="GO" id="GO:0005576">
    <property type="term" value="C:extracellular region"/>
    <property type="evidence" value="ECO:0007669"/>
    <property type="project" value="UniProtKB-SubCell"/>
</dbReference>
<dbReference type="GO" id="GO:0000015">
    <property type="term" value="C:phosphopyruvate hydratase complex"/>
    <property type="evidence" value="ECO:0007669"/>
    <property type="project" value="InterPro"/>
</dbReference>
<keyword evidence="7 9" id="KW-0324">Glycolysis</keyword>
<dbReference type="SFLD" id="SFLDS00001">
    <property type="entry name" value="Enolase"/>
    <property type="match status" value="1"/>
</dbReference>
<evidence type="ECO:0000256" key="3">
    <source>
        <dbReference type="ARBA" id="ARBA00012058"/>
    </source>
</evidence>
<feature type="binding site" evidence="9">
    <location>
        <position position="375"/>
    </location>
    <ligand>
        <name>(2R)-2-phosphoglycerate</name>
        <dbReference type="ChEBI" id="CHEBI:58289"/>
    </ligand>
</feature>
<dbReference type="SFLD" id="SFLDF00002">
    <property type="entry name" value="enolase"/>
    <property type="match status" value="1"/>
</dbReference>
<evidence type="ECO:0000256" key="11">
    <source>
        <dbReference type="PIRSR" id="PIRSR001400-2"/>
    </source>
</evidence>
<comment type="caution">
    <text evidence="15">The sequence shown here is derived from an EMBL/GenBank/DDBJ whole genome shotgun (WGS) entry which is preliminary data.</text>
</comment>
<feature type="binding site" evidence="9">
    <location>
        <position position="163"/>
    </location>
    <ligand>
        <name>(2R)-2-phosphoglycerate</name>
        <dbReference type="ChEBI" id="CHEBI:58289"/>
    </ligand>
</feature>
<feature type="binding site" evidence="9">
    <location>
        <position position="345"/>
    </location>
    <ligand>
        <name>(2R)-2-phosphoglycerate</name>
        <dbReference type="ChEBI" id="CHEBI:58289"/>
    </ligand>
</feature>
<dbReference type="FunFam" id="3.30.390.10:FF:000001">
    <property type="entry name" value="Enolase"/>
    <property type="match status" value="1"/>
</dbReference>
<evidence type="ECO:0000256" key="9">
    <source>
        <dbReference type="HAMAP-Rule" id="MF_00318"/>
    </source>
</evidence>
<comment type="catalytic activity">
    <reaction evidence="9">
        <text>(2R)-2-phosphoglycerate = phosphoenolpyruvate + H2O</text>
        <dbReference type="Rhea" id="RHEA:10164"/>
        <dbReference type="ChEBI" id="CHEBI:15377"/>
        <dbReference type="ChEBI" id="CHEBI:58289"/>
        <dbReference type="ChEBI" id="CHEBI:58702"/>
        <dbReference type="EC" id="4.2.1.11"/>
    </reaction>
</comment>
<dbReference type="PRINTS" id="PR00148">
    <property type="entry name" value="ENOLASE"/>
</dbReference>
<comment type="similarity">
    <text evidence="2 9">Belongs to the enolase family.</text>
</comment>
<feature type="binding site" evidence="11">
    <location>
        <begin position="372"/>
        <end position="375"/>
    </location>
    <ligand>
        <name>substrate</name>
    </ligand>
</feature>
<feature type="binding site" evidence="11">
    <location>
        <position position="155"/>
    </location>
    <ligand>
        <name>substrate</name>
    </ligand>
</feature>
<dbReference type="InterPro" id="IPR020810">
    <property type="entry name" value="Enolase_C"/>
</dbReference>
<evidence type="ECO:0000313" key="15">
    <source>
        <dbReference type="EMBL" id="PCI77855.1"/>
    </source>
</evidence>
<comment type="function">
    <text evidence="9">Catalyzes the reversible conversion of 2-phosphoglycerate (2-PG) into phosphoenolpyruvate (PEP). It is essential for the degradation of carbohydrates via glycolysis.</text>
</comment>
<dbReference type="HAMAP" id="MF_00318">
    <property type="entry name" value="Enolase"/>
    <property type="match status" value="1"/>
</dbReference>
<dbReference type="AlphaFoldDB" id="A0A2A4X723"/>
<keyword evidence="8 9" id="KW-0456">Lyase</keyword>
<reference evidence="16" key="1">
    <citation type="submission" date="2017-08" db="EMBL/GenBank/DDBJ databases">
        <title>A dynamic microbial community with high functional redundancy inhabits the cold, oxic subseafloor aquifer.</title>
        <authorList>
            <person name="Tully B.J."/>
            <person name="Wheat C.G."/>
            <person name="Glazer B.T."/>
            <person name="Huber J.A."/>
        </authorList>
    </citation>
    <scope>NUCLEOTIDE SEQUENCE [LARGE SCALE GENOMIC DNA]</scope>
</reference>
<name>A0A2A4X723_UNCAE</name>
<organism evidence="15 16">
    <name type="scientific">Aerophobetes bacterium</name>
    <dbReference type="NCBI Taxonomy" id="2030807"/>
    <lineage>
        <taxon>Bacteria</taxon>
        <taxon>Candidatus Aerophobota</taxon>
    </lineage>
</organism>